<dbReference type="InterPro" id="IPR010137">
    <property type="entry name" value="Lipid_A_LpxA"/>
</dbReference>
<evidence type="ECO:0000256" key="5">
    <source>
        <dbReference type="ARBA" id="ARBA00022737"/>
    </source>
</evidence>
<keyword evidence="4 9" id="KW-0808">Transferase</keyword>
<dbReference type="InterPro" id="IPR001451">
    <property type="entry name" value="Hexapep"/>
</dbReference>
<dbReference type="PIRSF" id="PIRSF000456">
    <property type="entry name" value="UDP-GlcNAc_acltr"/>
    <property type="match status" value="1"/>
</dbReference>
<evidence type="ECO:0000256" key="2">
    <source>
        <dbReference type="ARBA" id="ARBA00022516"/>
    </source>
</evidence>
<evidence type="ECO:0000256" key="4">
    <source>
        <dbReference type="ARBA" id="ARBA00022679"/>
    </source>
</evidence>
<dbReference type="PANTHER" id="PTHR43480:SF1">
    <property type="entry name" value="ACYL-[ACYL-CARRIER-PROTEIN]--UDP-N-ACETYLGLUCOSAMINE O-ACYLTRANSFERASE, MITOCHONDRIAL-RELATED"/>
    <property type="match status" value="1"/>
</dbReference>
<dbReference type="Pfam" id="PF13720">
    <property type="entry name" value="Acetyltransf_11"/>
    <property type="match status" value="1"/>
</dbReference>
<dbReference type="Gene3D" id="2.160.10.10">
    <property type="entry name" value="Hexapeptide repeat proteins"/>
    <property type="match status" value="1"/>
</dbReference>
<dbReference type="Pfam" id="PF00132">
    <property type="entry name" value="Hexapep"/>
    <property type="match status" value="1"/>
</dbReference>
<organism evidence="9 10">
    <name type="scientific">Chitinivibrio alkaliphilus ACht1</name>
    <dbReference type="NCBI Taxonomy" id="1313304"/>
    <lineage>
        <taxon>Bacteria</taxon>
        <taxon>Pseudomonadati</taxon>
        <taxon>Fibrobacterota</taxon>
        <taxon>Chitinivibrionia</taxon>
        <taxon>Chitinivibrionales</taxon>
        <taxon>Chitinivibrionaceae</taxon>
        <taxon>Chitinivibrio</taxon>
    </lineage>
</organism>
<name>U7D734_9BACT</name>
<reference evidence="9 10" key="1">
    <citation type="journal article" date="2013" name="Environ. Microbiol.">
        <title>Genome analysis of Chitinivibrio alkaliphilus gen. nov., sp. nov., a novel extremely haloalkaliphilic anaerobic chitinolytic bacterium from the candidate phylum Termite Group 3.</title>
        <authorList>
            <person name="Sorokin D.Y."/>
            <person name="Gumerov V.M."/>
            <person name="Rakitin A.L."/>
            <person name="Beletsky A.V."/>
            <person name="Damste J.S."/>
            <person name="Muyzer G."/>
            <person name="Mardanov A.V."/>
            <person name="Ravin N.V."/>
        </authorList>
    </citation>
    <scope>NUCLEOTIDE SEQUENCE [LARGE SCALE GENOMIC DNA]</scope>
    <source>
        <strain evidence="9 10">ACht1</strain>
    </source>
</reference>
<evidence type="ECO:0000313" key="9">
    <source>
        <dbReference type="EMBL" id="ERP31758.1"/>
    </source>
</evidence>
<dbReference type="PATRIC" id="fig|1313304.3.peg.1146"/>
<dbReference type="Proteomes" id="UP000017148">
    <property type="component" value="Unassembled WGS sequence"/>
</dbReference>
<keyword evidence="1" id="KW-0963">Cytoplasm</keyword>
<dbReference type="InterPro" id="IPR037157">
    <property type="entry name" value="Acetyltransf_C_sf"/>
</dbReference>
<keyword evidence="6" id="KW-0443">Lipid metabolism</keyword>
<dbReference type="NCBIfam" id="NF003657">
    <property type="entry name" value="PRK05289.1"/>
    <property type="match status" value="1"/>
</dbReference>
<dbReference type="SUPFAM" id="SSF51161">
    <property type="entry name" value="Trimeric LpxA-like enzymes"/>
    <property type="match status" value="1"/>
</dbReference>
<keyword evidence="3" id="KW-0441">Lipid A biosynthesis</keyword>
<evidence type="ECO:0000256" key="1">
    <source>
        <dbReference type="ARBA" id="ARBA00022490"/>
    </source>
</evidence>
<dbReference type="GO" id="GO:0009245">
    <property type="term" value="P:lipid A biosynthetic process"/>
    <property type="evidence" value="ECO:0007669"/>
    <property type="project" value="UniProtKB-KW"/>
</dbReference>
<keyword evidence="10" id="KW-1185">Reference proteome</keyword>
<evidence type="ECO:0000256" key="7">
    <source>
        <dbReference type="ARBA" id="ARBA00023315"/>
    </source>
</evidence>
<dbReference type="AlphaFoldDB" id="U7D734"/>
<evidence type="ECO:0000256" key="6">
    <source>
        <dbReference type="ARBA" id="ARBA00023098"/>
    </source>
</evidence>
<dbReference type="NCBIfam" id="TIGR01852">
    <property type="entry name" value="lipid_A_lpxA"/>
    <property type="match status" value="1"/>
</dbReference>
<dbReference type="InterPro" id="IPR029098">
    <property type="entry name" value="Acetyltransf_C"/>
</dbReference>
<dbReference type="EMBL" id="ASJR01000009">
    <property type="protein sequence ID" value="ERP31758.1"/>
    <property type="molecule type" value="Genomic_DNA"/>
</dbReference>
<comment type="caution">
    <text evidence="9">The sequence shown here is derived from an EMBL/GenBank/DDBJ whole genome shotgun (WGS) entry which is preliminary data.</text>
</comment>
<protein>
    <submittedName>
        <fullName evidence="9">Acyl-(Acyl-carrier-protein)--UDP-N-acetylglucosamine O-acyltransferase</fullName>
    </submittedName>
</protein>
<dbReference type="PROSITE" id="PS00101">
    <property type="entry name" value="HEXAPEP_TRANSFERASES"/>
    <property type="match status" value="1"/>
</dbReference>
<evidence type="ECO:0000259" key="8">
    <source>
        <dbReference type="Pfam" id="PF13720"/>
    </source>
</evidence>
<dbReference type="InterPro" id="IPR018357">
    <property type="entry name" value="Hexapep_transf_CS"/>
</dbReference>
<accession>U7D734</accession>
<sequence>MSTTIDPRAIIAKNVTLGENVTVGPFAIIEENVSIGSDTKIGASAYIGSDTTIGQGCQIYNHASVGTLAQDLKYAGEACSLTIGDRTMIREFCTINKGTEANRGRTIIGSDCALLAYCHVGHDCIIGNHFIASNGLALAGHVRVGDHVICGGNVSVHQFTQIGSHAFIGANKYVTMDVVPFALVAGDTLSAFIYGINSVGLKRRGFTAEERRTIKSAITILLRKGHTRDAAVALLQERWPHEAHVETLLSFIEKSTRGLLQFKK</sequence>
<dbReference type="STRING" id="1313304.CALK_1199"/>
<dbReference type="eggNOG" id="COG1043">
    <property type="taxonomic scope" value="Bacteria"/>
</dbReference>
<dbReference type="RefSeq" id="WP_022636677.1">
    <property type="nucleotide sequence ID" value="NZ_ASJR01000009.1"/>
</dbReference>
<evidence type="ECO:0000313" key="10">
    <source>
        <dbReference type="Proteomes" id="UP000017148"/>
    </source>
</evidence>
<feature type="domain" description="UDP N-acetylglucosamine O-acyltransferase C-terminal" evidence="8">
    <location>
        <begin position="177"/>
        <end position="259"/>
    </location>
</feature>
<dbReference type="InterPro" id="IPR011004">
    <property type="entry name" value="Trimer_LpxA-like_sf"/>
</dbReference>
<gene>
    <name evidence="9" type="ORF">CALK_1199</name>
</gene>
<dbReference type="Gene3D" id="1.20.1180.10">
    <property type="entry name" value="Udp N-acetylglucosamine O-acyltransferase, C-terminal domain"/>
    <property type="match status" value="1"/>
</dbReference>
<dbReference type="OrthoDB" id="9807278at2"/>
<keyword evidence="2" id="KW-0444">Lipid biosynthesis</keyword>
<dbReference type="PANTHER" id="PTHR43480">
    <property type="entry name" value="ACYL-[ACYL-CARRIER-PROTEIN]--UDP-N-ACETYLGLUCOSAMINE O-ACYLTRANSFERASE"/>
    <property type="match status" value="1"/>
</dbReference>
<keyword evidence="7 9" id="KW-0012">Acyltransferase</keyword>
<evidence type="ECO:0000256" key="3">
    <source>
        <dbReference type="ARBA" id="ARBA00022556"/>
    </source>
</evidence>
<keyword evidence="5" id="KW-0677">Repeat</keyword>
<dbReference type="CDD" id="cd03351">
    <property type="entry name" value="LbH_UDP-GlcNAc_AT"/>
    <property type="match status" value="1"/>
</dbReference>
<dbReference type="GO" id="GO:0016020">
    <property type="term" value="C:membrane"/>
    <property type="evidence" value="ECO:0007669"/>
    <property type="project" value="GOC"/>
</dbReference>
<dbReference type="GO" id="GO:0008780">
    <property type="term" value="F:acyl-[acyl-carrier-protein]-UDP-N-acetylglucosamine O-acyltransferase activity"/>
    <property type="evidence" value="ECO:0007669"/>
    <property type="project" value="InterPro"/>
</dbReference>
<proteinExistence type="predicted"/>